<feature type="chain" id="PRO_5045922823" evidence="1">
    <location>
        <begin position="21"/>
        <end position="124"/>
    </location>
</feature>
<name>A0ABU7UXG1_9GAMM</name>
<comment type="caution">
    <text evidence="3">The sequence shown here is derived from an EMBL/GenBank/DDBJ whole genome shotgun (WGS) entry which is preliminary data.</text>
</comment>
<feature type="domain" description="DUF4398" evidence="2">
    <location>
        <begin position="30"/>
        <end position="105"/>
    </location>
</feature>
<evidence type="ECO:0000313" key="3">
    <source>
        <dbReference type="EMBL" id="MEF2155261.1"/>
    </source>
</evidence>
<dbReference type="Gene3D" id="1.20.1270.390">
    <property type="match status" value="1"/>
</dbReference>
<evidence type="ECO:0000259" key="2">
    <source>
        <dbReference type="Pfam" id="PF14346"/>
    </source>
</evidence>
<dbReference type="EMBL" id="JAZHBO010000001">
    <property type="protein sequence ID" value="MEF2155261.1"/>
    <property type="molecule type" value="Genomic_DNA"/>
</dbReference>
<dbReference type="RefSeq" id="WP_331689450.1">
    <property type="nucleotide sequence ID" value="NZ_JAZHBN010000003.1"/>
</dbReference>
<reference evidence="3 4" key="1">
    <citation type="submission" date="2024-01" db="EMBL/GenBank/DDBJ databases">
        <title>Novel species of the genus Luteimonas isolated from rivers.</title>
        <authorList>
            <person name="Lu H."/>
        </authorList>
    </citation>
    <scope>NUCLEOTIDE SEQUENCE [LARGE SCALE GENOMIC DNA]</scope>
    <source>
        <strain evidence="3 4">FXH3W</strain>
    </source>
</reference>
<proteinExistence type="predicted"/>
<dbReference type="PROSITE" id="PS51257">
    <property type="entry name" value="PROKAR_LIPOPROTEIN"/>
    <property type="match status" value="1"/>
</dbReference>
<evidence type="ECO:0000256" key="1">
    <source>
        <dbReference type="SAM" id="SignalP"/>
    </source>
</evidence>
<protein>
    <submittedName>
        <fullName evidence="3">DUF4398 domain-containing protein</fullName>
    </submittedName>
</protein>
<accession>A0ABU7UXG1</accession>
<keyword evidence="1" id="KW-0732">Signal</keyword>
<feature type="signal peptide" evidence="1">
    <location>
        <begin position="1"/>
        <end position="20"/>
    </location>
</feature>
<dbReference type="InterPro" id="IPR025511">
    <property type="entry name" value="DUF4398"/>
</dbReference>
<organism evidence="3 4">
    <name type="scientific">Aquilutibacter rugosus</name>
    <dbReference type="NCBI Taxonomy" id="3115820"/>
    <lineage>
        <taxon>Bacteria</taxon>
        <taxon>Pseudomonadati</taxon>
        <taxon>Pseudomonadota</taxon>
        <taxon>Gammaproteobacteria</taxon>
        <taxon>Lysobacterales</taxon>
        <taxon>Lysobacteraceae</taxon>
        <taxon>Aquilutibacter</taxon>
    </lineage>
</organism>
<dbReference type="Pfam" id="PF14346">
    <property type="entry name" value="DUF4398"/>
    <property type="match status" value="1"/>
</dbReference>
<evidence type="ECO:0000313" key="4">
    <source>
        <dbReference type="Proteomes" id="UP001356170"/>
    </source>
</evidence>
<keyword evidence="4" id="KW-1185">Reference proteome</keyword>
<dbReference type="Proteomes" id="UP001356170">
    <property type="component" value="Unassembled WGS sequence"/>
</dbReference>
<gene>
    <name evidence="3" type="ORF">V3390_03315</name>
</gene>
<sequence>MKFRNVLTIGALMAATATLAGCATLPPPTAELEAAKVAVQRAQDLNASQFAPQSLSAAQSYLQQANAALDKGNESDARPLLERAAAVGDLATVQAQAAVKVNDAKARQAQVHELRAKIEQGGAQ</sequence>